<organism evidence="2 3">
    <name type="scientific">Cylicostephanus goldi</name>
    <name type="common">Nematode worm</name>
    <dbReference type="NCBI Taxonomy" id="71465"/>
    <lineage>
        <taxon>Eukaryota</taxon>
        <taxon>Metazoa</taxon>
        <taxon>Ecdysozoa</taxon>
        <taxon>Nematoda</taxon>
        <taxon>Chromadorea</taxon>
        <taxon>Rhabditida</taxon>
        <taxon>Rhabditina</taxon>
        <taxon>Rhabditomorpha</taxon>
        <taxon>Strongyloidea</taxon>
        <taxon>Strongylidae</taxon>
        <taxon>Cylicostephanus</taxon>
    </lineage>
</organism>
<dbReference type="Gene3D" id="1.20.140.150">
    <property type="match status" value="1"/>
</dbReference>
<dbReference type="Proteomes" id="UP000271889">
    <property type="component" value="Unassembled WGS sequence"/>
</dbReference>
<evidence type="ECO:0000256" key="1">
    <source>
        <dbReference type="SAM" id="Phobius"/>
    </source>
</evidence>
<proteinExistence type="predicted"/>
<feature type="transmembrane region" description="Helical" evidence="1">
    <location>
        <begin position="116"/>
        <end position="136"/>
    </location>
</feature>
<feature type="transmembrane region" description="Helical" evidence="1">
    <location>
        <begin position="38"/>
        <end position="58"/>
    </location>
</feature>
<keyword evidence="1" id="KW-0812">Transmembrane</keyword>
<sequence length="258" mass="28612">MHVCSYASLNPVDETNIPISDDMINIRAPTFYAWQTTLLYIFLTAQLCAMLALLSYLFSRNANLKKAVHIIFSGLVALAALISIGCCIAFMILSHMVEYRFHHVSVSGIYEKRQGYSFYLGLTGSLLYLLALFLSIPRTLSVIRDHSGSRGPIETSHYPASGMRYTLEDDFAMRGLPNTPRKGSSDVIILSFLVAGLNVMSAFIRTLFKAPPNYSSFIELYEKIFAYVVEKCCSRIKATSSTSLIVAVVAQNVIGCID</sequence>
<evidence type="ECO:0000313" key="2">
    <source>
        <dbReference type="EMBL" id="VDK44526.1"/>
    </source>
</evidence>
<protein>
    <submittedName>
        <fullName evidence="2">Uncharacterized protein</fullName>
    </submittedName>
</protein>
<gene>
    <name evidence="2" type="ORF">CGOC_LOCUS347</name>
</gene>
<reference evidence="2 3" key="1">
    <citation type="submission" date="2018-11" db="EMBL/GenBank/DDBJ databases">
        <authorList>
            <consortium name="Pathogen Informatics"/>
        </authorList>
    </citation>
    <scope>NUCLEOTIDE SEQUENCE [LARGE SCALE GENOMIC DNA]</scope>
</reference>
<dbReference type="Pfam" id="PF07062">
    <property type="entry name" value="Clc-like"/>
    <property type="match status" value="1"/>
</dbReference>
<accession>A0A3P6PYJ8</accession>
<dbReference type="InterPro" id="IPR010761">
    <property type="entry name" value="Clc_prot-like"/>
</dbReference>
<feature type="transmembrane region" description="Helical" evidence="1">
    <location>
        <begin position="187"/>
        <end position="208"/>
    </location>
</feature>
<keyword evidence="1" id="KW-0472">Membrane</keyword>
<evidence type="ECO:0000313" key="3">
    <source>
        <dbReference type="Proteomes" id="UP000271889"/>
    </source>
</evidence>
<keyword evidence="3" id="KW-1185">Reference proteome</keyword>
<feature type="transmembrane region" description="Helical" evidence="1">
    <location>
        <begin position="70"/>
        <end position="96"/>
    </location>
</feature>
<name>A0A3P6PYJ8_CYLGO</name>
<dbReference type="GO" id="GO:0016020">
    <property type="term" value="C:membrane"/>
    <property type="evidence" value="ECO:0007669"/>
    <property type="project" value="InterPro"/>
</dbReference>
<dbReference type="AlphaFoldDB" id="A0A3P6PYJ8"/>
<dbReference type="EMBL" id="UYRV01000455">
    <property type="protein sequence ID" value="VDK44526.1"/>
    <property type="molecule type" value="Genomic_DNA"/>
</dbReference>
<keyword evidence="1" id="KW-1133">Transmembrane helix</keyword>
<dbReference type="OrthoDB" id="10025519at2759"/>